<evidence type="ECO:0000313" key="2">
    <source>
        <dbReference type="Proteomes" id="UP000324550"/>
    </source>
</evidence>
<proteinExistence type="predicted"/>
<name>A0A5D0GMG8_9FLAO</name>
<dbReference type="Proteomes" id="UP000324550">
    <property type="component" value="Unassembled WGS sequence"/>
</dbReference>
<sequence>MNKSTNNRNPFKIYCDLFGHNYEVSKKITSHVKEYTCKCCKKELTTNSNGNLIELTPKYKEINNLLEDFYNRRMMYLKNKTFVHQLTNY</sequence>
<dbReference type="RefSeq" id="WP_148452038.1">
    <property type="nucleotide sequence ID" value="NZ_VSFC01000002.1"/>
</dbReference>
<keyword evidence="2" id="KW-1185">Reference proteome</keyword>
<organism evidence="1 2">
    <name type="scientific">Formosa maritima</name>
    <dbReference type="NCBI Taxonomy" id="2592046"/>
    <lineage>
        <taxon>Bacteria</taxon>
        <taxon>Pseudomonadati</taxon>
        <taxon>Bacteroidota</taxon>
        <taxon>Flavobacteriia</taxon>
        <taxon>Flavobacteriales</taxon>
        <taxon>Flavobacteriaceae</taxon>
        <taxon>Formosa</taxon>
    </lineage>
</organism>
<dbReference type="OrthoDB" id="1450221at2"/>
<dbReference type="EMBL" id="VSFC01000002">
    <property type="protein sequence ID" value="TYA60081.1"/>
    <property type="molecule type" value="Genomic_DNA"/>
</dbReference>
<dbReference type="AlphaFoldDB" id="A0A5D0GMG8"/>
<evidence type="ECO:0000313" key="1">
    <source>
        <dbReference type="EMBL" id="TYA60081.1"/>
    </source>
</evidence>
<protein>
    <submittedName>
        <fullName evidence="1">Uncharacterized protein</fullName>
    </submittedName>
</protein>
<reference evidence="1 2" key="1">
    <citation type="submission" date="2019-08" db="EMBL/GenBank/DDBJ databases">
        <title>Formosa sediminis sp. nov., isolated from marine sediment.</title>
        <authorList>
            <person name="Cao W.R."/>
        </authorList>
    </citation>
    <scope>NUCLEOTIDE SEQUENCE [LARGE SCALE GENOMIC DNA]</scope>
    <source>
        <strain evidence="1 2">1494</strain>
    </source>
</reference>
<gene>
    <name evidence="1" type="ORF">FVF61_00220</name>
</gene>
<accession>A0A5D0GMG8</accession>
<comment type="caution">
    <text evidence="1">The sequence shown here is derived from an EMBL/GenBank/DDBJ whole genome shotgun (WGS) entry which is preliminary data.</text>
</comment>